<comment type="caution">
    <text evidence="1">The sequence shown here is derived from an EMBL/GenBank/DDBJ whole genome shotgun (WGS) entry which is preliminary data.</text>
</comment>
<protein>
    <submittedName>
        <fullName evidence="1">Uncharacterized protein</fullName>
    </submittedName>
</protein>
<reference evidence="1 2" key="1">
    <citation type="submission" date="2019-09" db="EMBL/GenBank/DDBJ databases">
        <authorList>
            <person name="Pidcock S.E."/>
            <person name="Huws S.A."/>
        </authorList>
    </citation>
    <scope>NUCLEOTIDE SEQUENCE [LARGE SCALE GENOMIC DNA]</scope>
    <source>
        <strain evidence="1 2">MZ8</strain>
    </source>
</reference>
<evidence type="ECO:0000313" key="1">
    <source>
        <dbReference type="EMBL" id="NEX02498.1"/>
    </source>
</evidence>
<dbReference type="Gene3D" id="3.40.91.30">
    <property type="match status" value="1"/>
</dbReference>
<dbReference type="Proteomes" id="UP000473091">
    <property type="component" value="Unassembled WGS sequence"/>
</dbReference>
<name>A0A6M0LIV7_PSEXY</name>
<proteinExistence type="predicted"/>
<evidence type="ECO:0000313" key="2">
    <source>
        <dbReference type="Proteomes" id="UP000473091"/>
    </source>
</evidence>
<dbReference type="RefSeq" id="WP_090489504.1">
    <property type="nucleotide sequence ID" value="NZ_VTVE01000004.1"/>
</dbReference>
<organism evidence="1 2">
    <name type="scientific">Pseudobutyrivibrio xylanivorans</name>
    <dbReference type="NCBI Taxonomy" id="185007"/>
    <lineage>
        <taxon>Bacteria</taxon>
        <taxon>Bacillati</taxon>
        <taxon>Bacillota</taxon>
        <taxon>Clostridia</taxon>
        <taxon>Lachnospirales</taxon>
        <taxon>Lachnospiraceae</taxon>
        <taxon>Pseudobutyrivibrio</taxon>
    </lineage>
</organism>
<dbReference type="AlphaFoldDB" id="A0A6M0LIV7"/>
<gene>
    <name evidence="1" type="ORF">F0Q01_11470</name>
</gene>
<reference evidence="1 2" key="2">
    <citation type="submission" date="2020-03" db="EMBL/GenBank/DDBJ databases">
        <title>Investigating the evolutionary divergence of the Butyrivibrio group.</title>
        <authorList>
            <person name="Skvortsov T."/>
            <person name="Santos F.G."/>
            <person name="Ting K.S."/>
            <person name="Creevey C.J."/>
        </authorList>
    </citation>
    <scope>NUCLEOTIDE SEQUENCE [LARGE SCALE GENOMIC DNA]</scope>
    <source>
        <strain evidence="1 2">MZ8</strain>
    </source>
</reference>
<accession>A0A6M0LIV7</accession>
<sequence>MRSKSEVFIDMALHQKSIPYRYECKLLIGDREFYPDFTLIHPLTKEIIYWEHFGKMDDADYANKAMAKMKLYHSAGIIPGKNLIITFETKDRPFTFNDAMAALVQYGL</sequence>
<dbReference type="EMBL" id="VTVE01000004">
    <property type="protein sequence ID" value="NEX02498.1"/>
    <property type="molecule type" value="Genomic_DNA"/>
</dbReference>